<dbReference type="InterPro" id="IPR001680">
    <property type="entry name" value="WD40_rpt"/>
</dbReference>
<gene>
    <name evidence="3" type="ORF">MRATA1EN1_LOCUS22813</name>
</gene>
<dbReference type="PROSITE" id="PS50082">
    <property type="entry name" value="WD_REPEATS_2"/>
    <property type="match status" value="2"/>
</dbReference>
<sequence>MEEPQEIISRNDGHVGDIVVENFLVDSMKPAPHVQLACSGQSCAFPLDGNELCIWDTKDPPQQLMILKGHRQPITALTFGSRESPLLVCSASRDCVMMWGLDECRQKELQGRLPRGTVLGALLGRVLCLRLSPDDRVVAVCAGNRVLMLDLESRSTLAELDGHHGPVTAAEFCAQQTRVLISASEDRSFKVWDHRMGSLIHSSSVLTASPLLSLLVDPRSQQLVAGCTDGQLWIFSLVEGHHYRCVTHVDLRKKRESFSTRRMSSEMGAAPKTGAGDLQVPRGPGSLPPWLRGDSQHTLFSLPFEISLSETGSCLWIGSSAGLLIFNLASFELEGVLHYKGKTYHSGLSIQVAGSCAVASRTGGHEALCLLTSMFGNETALVEVDPAALLRSQQRPHRGPDLSVLPRCRVVARIYNGKKTPSLTSAARSVVKDHPLVFHSKIQSSGYTAAPCATMFSPKTNFKNDGKRASKCKNNYRCKEYPLESPPPSKLSKQLAMAHDQAALLCIQCSGDGQRLACGLANHLSLVCNADLTGTPAVLSGHDGAVGSVCWSHDGRWVLSASQEGTLRVWSVCSPEPLLRLGKDMFPKPVQSAQFYYIDAFIFSSSGPEVQLLKHHIDTSKDDLRRYRQKSWCTPVCRLLTTDVVEITSLSAVNDFHSYLVLAAGRNRTLEIFNLNMGCSAAIITGAHSRPVYQICQNKGSSFATQQPQAYNLLATAAAGDGVKLRDLRTLRCERRFEGHPNRGYPCGIAFSPCGRFVACGAEDRHACVYETGSSTFSRRLTGHTSTVTAGASSPAAAQSRMPSTTTFLFWWKCQCKDSMGRRASQHVLTAHVSHT</sequence>
<proteinExistence type="predicted"/>
<evidence type="ECO:0000313" key="3">
    <source>
        <dbReference type="EMBL" id="CAI9173851.1"/>
    </source>
</evidence>
<keyword evidence="4" id="KW-1185">Reference proteome</keyword>
<dbReference type="Gene3D" id="2.130.10.10">
    <property type="entry name" value="YVTN repeat-like/Quinoprotein amine dehydrogenase"/>
    <property type="match status" value="3"/>
</dbReference>
<dbReference type="Pfam" id="PF00400">
    <property type="entry name" value="WD40"/>
    <property type="match status" value="3"/>
</dbReference>
<dbReference type="InterPro" id="IPR015943">
    <property type="entry name" value="WD40/YVTN_repeat-like_dom_sf"/>
</dbReference>
<evidence type="ECO:0000256" key="2">
    <source>
        <dbReference type="SAM" id="MobiDB-lite"/>
    </source>
</evidence>
<dbReference type="SUPFAM" id="SSF50952">
    <property type="entry name" value="Soluble quinoprotein glucose dehydrogenase"/>
    <property type="match status" value="1"/>
</dbReference>
<evidence type="ECO:0000256" key="1">
    <source>
        <dbReference type="PROSITE-ProRule" id="PRU00221"/>
    </source>
</evidence>
<name>A0ABN8ZNQ0_RANTA</name>
<dbReference type="SMART" id="SM00320">
    <property type="entry name" value="WD40"/>
    <property type="match status" value="8"/>
</dbReference>
<feature type="region of interest" description="Disordered" evidence="2">
    <location>
        <begin position="260"/>
        <end position="281"/>
    </location>
</feature>
<feature type="repeat" description="WD" evidence="1">
    <location>
        <begin position="160"/>
        <end position="202"/>
    </location>
</feature>
<dbReference type="PROSITE" id="PS50294">
    <property type="entry name" value="WD_REPEATS_REGION"/>
    <property type="match status" value="2"/>
</dbReference>
<organism evidence="3 4">
    <name type="scientific">Rangifer tarandus platyrhynchus</name>
    <name type="common">Svalbard reindeer</name>
    <dbReference type="NCBI Taxonomy" id="3082113"/>
    <lineage>
        <taxon>Eukaryota</taxon>
        <taxon>Metazoa</taxon>
        <taxon>Chordata</taxon>
        <taxon>Craniata</taxon>
        <taxon>Vertebrata</taxon>
        <taxon>Euteleostomi</taxon>
        <taxon>Mammalia</taxon>
        <taxon>Eutheria</taxon>
        <taxon>Laurasiatheria</taxon>
        <taxon>Artiodactyla</taxon>
        <taxon>Ruminantia</taxon>
        <taxon>Pecora</taxon>
        <taxon>Cervidae</taxon>
        <taxon>Odocoileinae</taxon>
        <taxon>Rangifer</taxon>
    </lineage>
</organism>
<dbReference type="SUPFAM" id="SSF50978">
    <property type="entry name" value="WD40 repeat-like"/>
    <property type="match status" value="1"/>
</dbReference>
<dbReference type="PANTHER" id="PTHR44525:SF1">
    <property type="entry name" value="WD REPEAT-CONTAINING PROTEIN 27"/>
    <property type="match status" value="1"/>
</dbReference>
<protein>
    <recommendedName>
        <fullName evidence="5">WD repeat domain 27</fullName>
    </recommendedName>
</protein>
<dbReference type="PANTHER" id="PTHR44525">
    <property type="entry name" value="WD REPEAT-CONTAINING PROTEIN 27"/>
    <property type="match status" value="1"/>
</dbReference>
<dbReference type="Proteomes" id="UP001176941">
    <property type="component" value="Chromosome 34"/>
</dbReference>
<reference evidence="3" key="1">
    <citation type="submission" date="2023-04" db="EMBL/GenBank/DDBJ databases">
        <authorList>
            <consortium name="ELIXIR-Norway"/>
        </authorList>
    </citation>
    <scope>NUCLEOTIDE SEQUENCE [LARGE SCALE GENOMIC DNA]</scope>
</reference>
<keyword evidence="1" id="KW-0853">WD repeat</keyword>
<feature type="repeat" description="WD" evidence="1">
    <location>
        <begin position="539"/>
        <end position="580"/>
    </location>
</feature>
<dbReference type="InterPro" id="IPR036322">
    <property type="entry name" value="WD40_repeat_dom_sf"/>
</dbReference>
<accession>A0ABN8ZNQ0</accession>
<dbReference type="InterPro" id="IPR011041">
    <property type="entry name" value="Quinoprot_gluc/sorb_DH_b-prop"/>
</dbReference>
<dbReference type="EMBL" id="OX460345">
    <property type="protein sequence ID" value="CAI9173851.1"/>
    <property type="molecule type" value="Genomic_DNA"/>
</dbReference>
<evidence type="ECO:0000313" key="4">
    <source>
        <dbReference type="Proteomes" id="UP001176941"/>
    </source>
</evidence>
<dbReference type="InterPro" id="IPR042411">
    <property type="entry name" value="WDR27"/>
</dbReference>
<evidence type="ECO:0008006" key="5">
    <source>
        <dbReference type="Google" id="ProtNLM"/>
    </source>
</evidence>